<keyword evidence="6" id="KW-0813">Transport</keyword>
<feature type="transmembrane region" description="Helical" evidence="8">
    <location>
        <begin position="169"/>
        <end position="187"/>
    </location>
</feature>
<comment type="subcellular location">
    <subcellularLocation>
        <location evidence="1">Membrane</location>
        <topology evidence="1">Multi-pass membrane protein</topology>
    </subcellularLocation>
</comment>
<dbReference type="SFLD" id="SFLDG01169">
    <property type="entry name" value="NADPH_oxidase_subgroup_(NOX)"/>
    <property type="match status" value="1"/>
</dbReference>
<evidence type="ECO:0000256" key="4">
    <source>
        <dbReference type="ARBA" id="ARBA00022989"/>
    </source>
</evidence>
<dbReference type="FunFam" id="3.40.50.80:FF:000029">
    <property type="entry name" value="NADPH oxidase A"/>
    <property type="match status" value="1"/>
</dbReference>
<organism evidence="10 11">
    <name type="scientific">Lithohypha guttulata</name>
    <dbReference type="NCBI Taxonomy" id="1690604"/>
    <lineage>
        <taxon>Eukaryota</taxon>
        <taxon>Fungi</taxon>
        <taxon>Dikarya</taxon>
        <taxon>Ascomycota</taxon>
        <taxon>Pezizomycotina</taxon>
        <taxon>Eurotiomycetes</taxon>
        <taxon>Chaetothyriomycetidae</taxon>
        <taxon>Chaetothyriales</taxon>
        <taxon>Trichomeriaceae</taxon>
        <taxon>Lithohypha</taxon>
    </lineage>
</organism>
<evidence type="ECO:0000256" key="7">
    <source>
        <dbReference type="ARBA" id="ARBA00023136"/>
    </source>
</evidence>
<dbReference type="CDD" id="cd06186">
    <property type="entry name" value="NOX_Duox_like_FAD_NADP"/>
    <property type="match status" value="1"/>
</dbReference>
<comment type="caution">
    <text evidence="10">The sequence shown here is derived from an EMBL/GenBank/DDBJ whole genome shotgun (WGS) entry which is preliminary data.</text>
</comment>
<keyword evidence="7 8" id="KW-0472">Membrane</keyword>
<dbReference type="SUPFAM" id="SSF63380">
    <property type="entry name" value="Riboflavin synthase domain-like"/>
    <property type="match status" value="1"/>
</dbReference>
<feature type="transmembrane region" description="Helical" evidence="8">
    <location>
        <begin position="135"/>
        <end position="157"/>
    </location>
</feature>
<keyword evidence="4 8" id="KW-1133">Transmembrane helix</keyword>
<evidence type="ECO:0000256" key="8">
    <source>
        <dbReference type="SAM" id="Phobius"/>
    </source>
</evidence>
<dbReference type="InterPro" id="IPR017938">
    <property type="entry name" value="Riboflavin_synthase-like_b-brl"/>
</dbReference>
<dbReference type="InterPro" id="IPR050369">
    <property type="entry name" value="RBOH/FRE"/>
</dbReference>
<evidence type="ECO:0000259" key="9">
    <source>
        <dbReference type="PROSITE" id="PS51384"/>
    </source>
</evidence>
<dbReference type="Pfam" id="PF08022">
    <property type="entry name" value="FAD_binding_8"/>
    <property type="match status" value="1"/>
</dbReference>
<dbReference type="PANTHER" id="PTHR11972">
    <property type="entry name" value="NADPH OXIDASE"/>
    <property type="match status" value="1"/>
</dbReference>
<reference evidence="10 11" key="1">
    <citation type="submission" date="2023-08" db="EMBL/GenBank/DDBJ databases">
        <title>Black Yeasts Isolated from many extreme environments.</title>
        <authorList>
            <person name="Coleine C."/>
            <person name="Stajich J.E."/>
            <person name="Selbmann L."/>
        </authorList>
    </citation>
    <scope>NUCLEOTIDE SEQUENCE [LARGE SCALE GENOMIC DNA]</scope>
    <source>
        <strain evidence="10 11">CCFEE 5910</strain>
    </source>
</reference>
<dbReference type="PANTHER" id="PTHR11972:SF39">
    <property type="entry name" value="FAD-BINDING FR-TYPE DOMAIN-CONTAINING PROTEIN"/>
    <property type="match status" value="1"/>
</dbReference>
<evidence type="ECO:0000256" key="1">
    <source>
        <dbReference type="ARBA" id="ARBA00004141"/>
    </source>
</evidence>
<dbReference type="FunFam" id="2.40.30.10:FF:000091">
    <property type="entry name" value="NADPH oxidase (NoxA), putative"/>
    <property type="match status" value="1"/>
</dbReference>
<dbReference type="GO" id="GO:0006811">
    <property type="term" value="P:monoatomic ion transport"/>
    <property type="evidence" value="ECO:0007669"/>
    <property type="project" value="UniProtKB-KW"/>
</dbReference>
<dbReference type="AlphaFoldDB" id="A0AAN7YAL9"/>
<dbReference type="Pfam" id="PF08030">
    <property type="entry name" value="NAD_binding_6"/>
    <property type="match status" value="1"/>
</dbReference>
<keyword evidence="6" id="KW-0406">Ion transport</keyword>
<dbReference type="SUPFAM" id="SSF52343">
    <property type="entry name" value="Ferredoxin reductase-like, C-terminal NADP-linked domain"/>
    <property type="match status" value="1"/>
</dbReference>
<sequence length="553" mass="63645">MATWKSHFAPSKILFYVLWWTFHWGLFALGWWKQADDQRLAALNTLTFSVWSSRGAGLVLSVDVALILLPMCRNLMRFVRPKFRWLPLDETQWFHRQCAYAILLFTCIHVLAHYVNFFNVEKAQLRPETALDIHYTQAGGITGHIMLLCMLLMYTTAHHKIRQQSFETFWYTHHLFIPFLLAMYTHAVGCFVRDTAAPYSPFAGANFWNHCIGYEGWRWELWGGGIYLIERTWREIRARRETKIYKVIRHPYDAMEIQFKKPSMKYKAGQWLFLKMPCVSSTQWHPFTITSCPYDPYISVHIRQVGDFTRAMGDALGCGPAQAKEYDGLDPNGIYEIALQQGQEMPAIQIDGPYGAPAEDIFDNEVAVLIGTGIGVTPWASVLKQIWHIRAGPNPPRKLRRVVFIWVTRSIESFEWFQTLLSSLEAQSADAAEATGGAEFLRIHTYLTQKIDTDTAANIYLNTAGYDLDPLTELRTKTQFGRPDFRRIFAAMRDGLMDQSYLDFGQGKLHVNQMKAQVGVYFCGPSAAAREIKSACKGTSNDMVKFKFWKEHF</sequence>
<keyword evidence="11" id="KW-1185">Reference proteome</keyword>
<keyword evidence="5" id="KW-0560">Oxidoreductase</keyword>
<keyword evidence="3" id="KW-0249">Electron transport</keyword>
<feature type="transmembrane region" description="Helical" evidence="8">
    <location>
        <begin position="93"/>
        <end position="115"/>
    </location>
</feature>
<accession>A0AAN7YAL9</accession>
<name>A0AAN7YAL9_9EURO</name>
<dbReference type="SFLD" id="SFLDS00052">
    <property type="entry name" value="Ferric_Reductase_Domain"/>
    <property type="match status" value="1"/>
</dbReference>
<keyword evidence="2 8" id="KW-0812">Transmembrane</keyword>
<dbReference type="Gene3D" id="3.40.50.80">
    <property type="entry name" value="Nucleotide-binding domain of ferredoxin-NADP reductase (FNR) module"/>
    <property type="match status" value="1"/>
</dbReference>
<feature type="transmembrane region" description="Helical" evidence="8">
    <location>
        <begin position="52"/>
        <end position="72"/>
    </location>
</feature>
<dbReference type="EMBL" id="JAVRRJ010000001">
    <property type="protein sequence ID" value="KAK5091365.1"/>
    <property type="molecule type" value="Genomic_DNA"/>
</dbReference>
<gene>
    <name evidence="10" type="ORF">LTR05_001548</name>
</gene>
<dbReference type="InterPro" id="IPR013112">
    <property type="entry name" value="FAD-bd_8"/>
</dbReference>
<proteinExistence type="predicted"/>
<evidence type="ECO:0000256" key="5">
    <source>
        <dbReference type="ARBA" id="ARBA00023002"/>
    </source>
</evidence>
<evidence type="ECO:0000256" key="3">
    <source>
        <dbReference type="ARBA" id="ARBA00022982"/>
    </source>
</evidence>
<dbReference type="InterPro" id="IPR017927">
    <property type="entry name" value="FAD-bd_FR_type"/>
</dbReference>
<feature type="transmembrane region" description="Helical" evidence="8">
    <location>
        <begin position="13"/>
        <end position="32"/>
    </location>
</feature>
<evidence type="ECO:0000313" key="10">
    <source>
        <dbReference type="EMBL" id="KAK5091365.1"/>
    </source>
</evidence>
<evidence type="ECO:0000256" key="2">
    <source>
        <dbReference type="ARBA" id="ARBA00022692"/>
    </source>
</evidence>
<dbReference type="Pfam" id="PF01794">
    <property type="entry name" value="Ferric_reduct"/>
    <property type="match status" value="1"/>
</dbReference>
<dbReference type="InterPro" id="IPR013121">
    <property type="entry name" value="Fe_red_NAD-bd_6"/>
</dbReference>
<dbReference type="InterPro" id="IPR039261">
    <property type="entry name" value="FNR_nucleotide-bd"/>
</dbReference>
<dbReference type="GO" id="GO:0016175">
    <property type="term" value="F:superoxide-generating NAD(P)H oxidase activity"/>
    <property type="evidence" value="ECO:0007669"/>
    <property type="project" value="TreeGrafter"/>
</dbReference>
<dbReference type="GO" id="GO:0006952">
    <property type="term" value="P:defense response"/>
    <property type="evidence" value="ECO:0007669"/>
    <property type="project" value="TreeGrafter"/>
</dbReference>
<dbReference type="GO" id="GO:0042554">
    <property type="term" value="P:superoxide anion generation"/>
    <property type="evidence" value="ECO:0007669"/>
    <property type="project" value="TreeGrafter"/>
</dbReference>
<dbReference type="InterPro" id="IPR013130">
    <property type="entry name" value="Fe3_Rdtase_TM_dom"/>
</dbReference>
<dbReference type="Gene3D" id="2.40.30.10">
    <property type="entry name" value="Translation factors"/>
    <property type="match status" value="1"/>
</dbReference>
<feature type="domain" description="FAD-binding FR-type" evidence="9">
    <location>
        <begin position="237"/>
        <end position="360"/>
    </location>
</feature>
<evidence type="ECO:0000256" key="6">
    <source>
        <dbReference type="ARBA" id="ARBA00023065"/>
    </source>
</evidence>
<protein>
    <recommendedName>
        <fullName evidence="9">FAD-binding FR-type domain-containing protein</fullName>
    </recommendedName>
</protein>
<dbReference type="PROSITE" id="PS51384">
    <property type="entry name" value="FAD_FR"/>
    <property type="match status" value="1"/>
</dbReference>
<dbReference type="GO" id="GO:0043020">
    <property type="term" value="C:NADPH oxidase complex"/>
    <property type="evidence" value="ECO:0007669"/>
    <property type="project" value="TreeGrafter"/>
</dbReference>
<dbReference type="Proteomes" id="UP001309876">
    <property type="component" value="Unassembled WGS sequence"/>
</dbReference>
<evidence type="ECO:0000313" key="11">
    <source>
        <dbReference type="Proteomes" id="UP001309876"/>
    </source>
</evidence>